<organism evidence="2 3">
    <name type="scientific">Allokutzneria multivorans</name>
    <dbReference type="NCBI Taxonomy" id="1142134"/>
    <lineage>
        <taxon>Bacteria</taxon>
        <taxon>Bacillati</taxon>
        <taxon>Actinomycetota</taxon>
        <taxon>Actinomycetes</taxon>
        <taxon>Pseudonocardiales</taxon>
        <taxon>Pseudonocardiaceae</taxon>
        <taxon>Allokutzneria</taxon>
    </lineage>
</organism>
<dbReference type="Gene3D" id="2.60.20.10">
    <property type="entry name" value="Crystallins"/>
    <property type="match status" value="1"/>
</dbReference>
<evidence type="ECO:0008006" key="4">
    <source>
        <dbReference type="Google" id="ProtNLM"/>
    </source>
</evidence>
<dbReference type="Pfam" id="PF03995">
    <property type="entry name" value="Inhibitor_I36"/>
    <property type="match status" value="1"/>
</dbReference>
<dbReference type="Proteomes" id="UP001501747">
    <property type="component" value="Unassembled WGS sequence"/>
</dbReference>
<keyword evidence="1" id="KW-0732">Signal</keyword>
<protein>
    <recommendedName>
        <fullName evidence="4">Peptidase inhibitor family I36</fullName>
    </recommendedName>
</protein>
<gene>
    <name evidence="2" type="ORF">GCM10022247_55200</name>
</gene>
<name>A0ABP7TB96_9PSEU</name>
<proteinExistence type="predicted"/>
<evidence type="ECO:0000313" key="2">
    <source>
        <dbReference type="EMBL" id="GAA4023747.1"/>
    </source>
</evidence>
<dbReference type="EMBL" id="BAABAL010000018">
    <property type="protein sequence ID" value="GAA4023747.1"/>
    <property type="molecule type" value="Genomic_DNA"/>
</dbReference>
<reference evidence="3" key="1">
    <citation type="journal article" date="2019" name="Int. J. Syst. Evol. Microbiol.">
        <title>The Global Catalogue of Microorganisms (GCM) 10K type strain sequencing project: providing services to taxonomists for standard genome sequencing and annotation.</title>
        <authorList>
            <consortium name="The Broad Institute Genomics Platform"/>
            <consortium name="The Broad Institute Genome Sequencing Center for Infectious Disease"/>
            <person name="Wu L."/>
            <person name="Ma J."/>
        </authorList>
    </citation>
    <scope>NUCLEOTIDE SEQUENCE [LARGE SCALE GENOMIC DNA]</scope>
    <source>
        <strain evidence="3">JCM 17342</strain>
    </source>
</reference>
<comment type="caution">
    <text evidence="2">The sequence shown here is derived from an EMBL/GenBank/DDBJ whole genome shotgun (WGS) entry which is preliminary data.</text>
</comment>
<sequence>MGNVAKVLAVGGALASTLFAAVPAQASEEASLPTRTVTKYYGDGKVTTSTEPDYAKAKSAALQAKAAFSCPVDFLCMYQHENGGGAAFILEDPGSGRNGHDDFSKVRCDSCGGSFNDQMSSFVNKTSKTWYWYFDKDGYGEQHNMNWTDKPFNLVPREHDKASSVYSWR</sequence>
<evidence type="ECO:0000313" key="3">
    <source>
        <dbReference type="Proteomes" id="UP001501747"/>
    </source>
</evidence>
<accession>A0ABP7TB96</accession>
<feature type="signal peptide" evidence="1">
    <location>
        <begin position="1"/>
        <end position="26"/>
    </location>
</feature>
<feature type="chain" id="PRO_5046886672" description="Peptidase inhibitor family I36" evidence="1">
    <location>
        <begin position="27"/>
        <end position="169"/>
    </location>
</feature>
<keyword evidence="3" id="KW-1185">Reference proteome</keyword>
<evidence type="ECO:0000256" key="1">
    <source>
        <dbReference type="SAM" id="SignalP"/>
    </source>
</evidence>